<sequence>METRRLQFLLELSRHGSMRAVADVLGTTTSTVSQQIAVLARETGAPLLEPDGRRVRLTPAGRRLAEHAVTILAAVEAARADLDPQAEPAGMVRVAGFATAVRRSVLPAVAALAEHHPRVRVAVSEYEPAEALAALLADDVDLALVYDYDLAPATVDPEIGVTPLWTAAWGLGVPAADARRVRGEHTLAVFDAFRDHDWIGNSRNDADEDVVRTLASIAGFTPRVTHRADNLDLVEDLITATGRGVGLLPVGRRTGPGVTVLPLSDPDLRQRAFGCTRRGRAAWPPLASMLRLLAK</sequence>
<evidence type="ECO:0000313" key="6">
    <source>
        <dbReference type="EMBL" id="SFW70812.1"/>
    </source>
</evidence>
<gene>
    <name evidence="6" type="ORF">SAMN04489730_3177</name>
</gene>
<dbReference type="PROSITE" id="PS50931">
    <property type="entry name" value="HTH_LYSR"/>
    <property type="match status" value="1"/>
</dbReference>
<name>A0A1K1RG22_9PSEU</name>
<dbReference type="STRING" id="546364.SAMN04489730_3177"/>
<dbReference type="InterPro" id="IPR000847">
    <property type="entry name" value="LysR_HTH_N"/>
</dbReference>
<dbReference type="GO" id="GO:0003677">
    <property type="term" value="F:DNA binding"/>
    <property type="evidence" value="ECO:0007669"/>
    <property type="project" value="UniProtKB-KW"/>
</dbReference>
<dbReference type="Gene3D" id="1.10.10.10">
    <property type="entry name" value="Winged helix-like DNA-binding domain superfamily/Winged helix DNA-binding domain"/>
    <property type="match status" value="1"/>
</dbReference>
<reference evidence="7" key="1">
    <citation type="submission" date="2016-11" db="EMBL/GenBank/DDBJ databases">
        <authorList>
            <person name="Varghese N."/>
            <person name="Submissions S."/>
        </authorList>
    </citation>
    <scope>NUCLEOTIDE SEQUENCE [LARGE SCALE GENOMIC DNA]</scope>
    <source>
        <strain evidence="7">DSM 44671</strain>
    </source>
</reference>
<evidence type="ECO:0000256" key="1">
    <source>
        <dbReference type="ARBA" id="ARBA00009437"/>
    </source>
</evidence>
<dbReference type="Pfam" id="PF00126">
    <property type="entry name" value="HTH_1"/>
    <property type="match status" value="1"/>
</dbReference>
<dbReference type="AlphaFoldDB" id="A0A1K1RG22"/>
<comment type="similarity">
    <text evidence="1">Belongs to the LysR transcriptional regulatory family.</text>
</comment>
<evidence type="ECO:0000259" key="5">
    <source>
        <dbReference type="PROSITE" id="PS50931"/>
    </source>
</evidence>
<organism evidence="6 7">
    <name type="scientific">Amycolatopsis australiensis</name>
    <dbReference type="NCBI Taxonomy" id="546364"/>
    <lineage>
        <taxon>Bacteria</taxon>
        <taxon>Bacillati</taxon>
        <taxon>Actinomycetota</taxon>
        <taxon>Actinomycetes</taxon>
        <taxon>Pseudonocardiales</taxon>
        <taxon>Pseudonocardiaceae</taxon>
        <taxon>Amycolatopsis</taxon>
    </lineage>
</organism>
<dbReference type="InterPro" id="IPR005119">
    <property type="entry name" value="LysR_subst-bd"/>
</dbReference>
<dbReference type="SUPFAM" id="SSF46785">
    <property type="entry name" value="Winged helix' DNA-binding domain"/>
    <property type="match status" value="1"/>
</dbReference>
<dbReference type="InterPro" id="IPR036388">
    <property type="entry name" value="WH-like_DNA-bd_sf"/>
</dbReference>
<dbReference type="InterPro" id="IPR036390">
    <property type="entry name" value="WH_DNA-bd_sf"/>
</dbReference>
<keyword evidence="2" id="KW-0805">Transcription regulation</keyword>
<dbReference type="OrthoDB" id="4131546at2"/>
<dbReference type="Pfam" id="PF03466">
    <property type="entry name" value="LysR_substrate"/>
    <property type="match status" value="1"/>
</dbReference>
<dbReference type="EMBL" id="FPJG01000006">
    <property type="protein sequence ID" value="SFW70812.1"/>
    <property type="molecule type" value="Genomic_DNA"/>
</dbReference>
<dbReference type="PANTHER" id="PTHR30346">
    <property type="entry name" value="TRANSCRIPTIONAL DUAL REGULATOR HCAR-RELATED"/>
    <property type="match status" value="1"/>
</dbReference>
<dbReference type="PANTHER" id="PTHR30346:SF29">
    <property type="entry name" value="LYSR SUBSTRATE-BINDING"/>
    <property type="match status" value="1"/>
</dbReference>
<keyword evidence="3 6" id="KW-0238">DNA-binding</keyword>
<dbReference type="RefSeq" id="WP_072477011.1">
    <property type="nucleotide sequence ID" value="NZ_FPJG01000006.1"/>
</dbReference>
<proteinExistence type="inferred from homology"/>
<evidence type="ECO:0000256" key="2">
    <source>
        <dbReference type="ARBA" id="ARBA00023015"/>
    </source>
</evidence>
<accession>A0A1K1RG22</accession>
<protein>
    <submittedName>
        <fullName evidence="6">DNA-binding transcriptional regulator, LysR family</fullName>
    </submittedName>
</protein>
<dbReference type="Gene3D" id="3.40.190.290">
    <property type="match status" value="1"/>
</dbReference>
<dbReference type="Proteomes" id="UP000182740">
    <property type="component" value="Unassembled WGS sequence"/>
</dbReference>
<keyword evidence="7" id="KW-1185">Reference proteome</keyword>
<evidence type="ECO:0000256" key="4">
    <source>
        <dbReference type="ARBA" id="ARBA00023163"/>
    </source>
</evidence>
<keyword evidence="4" id="KW-0804">Transcription</keyword>
<evidence type="ECO:0000256" key="3">
    <source>
        <dbReference type="ARBA" id="ARBA00023125"/>
    </source>
</evidence>
<evidence type="ECO:0000313" key="7">
    <source>
        <dbReference type="Proteomes" id="UP000182740"/>
    </source>
</evidence>
<dbReference type="GO" id="GO:0003700">
    <property type="term" value="F:DNA-binding transcription factor activity"/>
    <property type="evidence" value="ECO:0007669"/>
    <property type="project" value="InterPro"/>
</dbReference>
<dbReference type="SUPFAM" id="SSF53850">
    <property type="entry name" value="Periplasmic binding protein-like II"/>
    <property type="match status" value="1"/>
</dbReference>
<dbReference type="GO" id="GO:0032993">
    <property type="term" value="C:protein-DNA complex"/>
    <property type="evidence" value="ECO:0007669"/>
    <property type="project" value="TreeGrafter"/>
</dbReference>
<feature type="domain" description="HTH lysR-type" evidence="5">
    <location>
        <begin position="1"/>
        <end position="58"/>
    </location>
</feature>